<feature type="compositionally biased region" description="Basic and acidic residues" evidence="7">
    <location>
        <begin position="601"/>
        <end position="611"/>
    </location>
</feature>
<evidence type="ECO:0000256" key="7">
    <source>
        <dbReference type="SAM" id="MobiDB-lite"/>
    </source>
</evidence>
<keyword evidence="3 8" id="KW-0732">Signal</keyword>
<dbReference type="GO" id="GO:0015627">
    <property type="term" value="C:type II protein secretion system complex"/>
    <property type="evidence" value="ECO:0007669"/>
    <property type="project" value="TreeGrafter"/>
</dbReference>
<evidence type="ECO:0000313" key="10">
    <source>
        <dbReference type="EMBL" id="QDU70202.1"/>
    </source>
</evidence>
<dbReference type="InterPro" id="IPR004846">
    <property type="entry name" value="T2SS/T3SS_dom"/>
</dbReference>
<sequence length="670" mass="72495" precursor="true">MINEPSQPYRTLHRLGGVCLALALAAGASAQVDAPGDDGIIDLTSDNAAADLVPALSVTALGEIDLNVRDTEIDTVLNLLSEQARHNIVVSPNVRGTISASLYGVTFDEALDSLLTPNGFRYVRSDNFIHVYTAEEMREIEATTNKPVTRIIRLDFISSTDAQTFAEPLLSENGRLAISSEVPEGFEATISDGGANTYSHADTLIVHDRPEHVEKIVELLEELDRMPEQVMIEVTILQAKLSENNAFGVDFAILSDISISDATSPLAAVDELISGDLAADSAAAITSIAGNTTNGESSVKLGVIGGDAAVFVRALESITDTTVISTPKVAVLNRQRAVVDATEQLPYISTTESEISSTETIETIDVGTQLMVRPFISSDGYIRLELNPVLSEGSTELSPLGVILPNTSRQALQTNVMVRSGQTVVLGGLFKEDTTNTTNQVPYFGRIPILGNAFKGRDDSSERVEIIFLIKPTIVRDRVLAHAGEEARQGIERIRLGSRSGLLPFSRLRMLRSHLARAERYAREGDSERALWHTNIALSLEPISAEALNLKGSLIGRRLQERERGLLDGPVRRALQSAIETFNQPEPTPEPAATPPASSEPEDRALPRGSDRMVSGQARANRSLWLTPQEDRPGPVQQGEAPDQDNWVSAMIDEILGRADRQQAAVEVKP</sequence>
<evidence type="ECO:0000256" key="6">
    <source>
        <dbReference type="RuleBase" id="RU004003"/>
    </source>
</evidence>
<comment type="subcellular location">
    <subcellularLocation>
        <location evidence="1">Membrane</location>
    </subcellularLocation>
</comment>
<keyword evidence="4" id="KW-0472">Membrane</keyword>
<dbReference type="AlphaFoldDB" id="A0A518BTA3"/>
<dbReference type="InterPro" id="IPR001775">
    <property type="entry name" value="GspD/PilQ"/>
</dbReference>
<dbReference type="GO" id="GO:0009306">
    <property type="term" value="P:protein secretion"/>
    <property type="evidence" value="ECO:0007669"/>
    <property type="project" value="InterPro"/>
</dbReference>
<dbReference type="Proteomes" id="UP000320386">
    <property type="component" value="Chromosome"/>
</dbReference>
<dbReference type="InterPro" id="IPR038591">
    <property type="entry name" value="NolW-like_sf"/>
</dbReference>
<dbReference type="PRINTS" id="PR00811">
    <property type="entry name" value="BCTERIALGSPD"/>
</dbReference>
<dbReference type="Gene3D" id="3.30.1370.120">
    <property type="match status" value="1"/>
</dbReference>
<dbReference type="InterPro" id="IPR011662">
    <property type="entry name" value="Secretin/TonB_short_N"/>
</dbReference>
<evidence type="ECO:0000256" key="8">
    <source>
        <dbReference type="SAM" id="SignalP"/>
    </source>
</evidence>
<protein>
    <submittedName>
        <fullName evidence="10">Type IV pilus biogenesis and competence protein PilQ</fullName>
    </submittedName>
</protein>
<dbReference type="KEGG" id="mcad:Pan265_00240"/>
<proteinExistence type="inferred from homology"/>
<keyword evidence="5" id="KW-0998">Cell outer membrane</keyword>
<evidence type="ECO:0000256" key="2">
    <source>
        <dbReference type="ARBA" id="ARBA00022448"/>
    </source>
</evidence>
<evidence type="ECO:0000256" key="5">
    <source>
        <dbReference type="ARBA" id="ARBA00023237"/>
    </source>
</evidence>
<dbReference type="GO" id="GO:0019867">
    <property type="term" value="C:outer membrane"/>
    <property type="evidence" value="ECO:0007669"/>
    <property type="project" value="InterPro"/>
</dbReference>
<dbReference type="Pfam" id="PF00263">
    <property type="entry name" value="Secretin"/>
    <property type="match status" value="1"/>
</dbReference>
<dbReference type="PANTHER" id="PTHR30332">
    <property type="entry name" value="PROBABLE GENERAL SECRETION PATHWAY PROTEIN D"/>
    <property type="match status" value="1"/>
</dbReference>
<keyword evidence="11" id="KW-1185">Reference proteome</keyword>
<organism evidence="10 11">
    <name type="scientific">Mucisphaera calidilacus</name>
    <dbReference type="NCBI Taxonomy" id="2527982"/>
    <lineage>
        <taxon>Bacteria</taxon>
        <taxon>Pseudomonadati</taxon>
        <taxon>Planctomycetota</taxon>
        <taxon>Phycisphaerae</taxon>
        <taxon>Phycisphaerales</taxon>
        <taxon>Phycisphaeraceae</taxon>
        <taxon>Mucisphaera</taxon>
    </lineage>
</organism>
<comment type="similarity">
    <text evidence="6">Belongs to the bacterial secretin family.</text>
</comment>
<evidence type="ECO:0000313" key="11">
    <source>
        <dbReference type="Proteomes" id="UP000320386"/>
    </source>
</evidence>
<evidence type="ECO:0000256" key="1">
    <source>
        <dbReference type="ARBA" id="ARBA00004370"/>
    </source>
</evidence>
<dbReference type="Pfam" id="PF07660">
    <property type="entry name" value="STN"/>
    <property type="match status" value="1"/>
</dbReference>
<name>A0A518BTA3_9BACT</name>
<keyword evidence="2" id="KW-0813">Transport</keyword>
<dbReference type="PRINTS" id="PR01032">
    <property type="entry name" value="PHAGEIV"/>
</dbReference>
<feature type="signal peptide" evidence="8">
    <location>
        <begin position="1"/>
        <end position="30"/>
    </location>
</feature>
<accession>A0A518BTA3</accession>
<evidence type="ECO:0000256" key="4">
    <source>
        <dbReference type="ARBA" id="ARBA00023136"/>
    </source>
</evidence>
<dbReference type="SMART" id="SM00965">
    <property type="entry name" value="STN"/>
    <property type="match status" value="1"/>
</dbReference>
<feature type="region of interest" description="Disordered" evidence="7">
    <location>
        <begin position="580"/>
        <end position="646"/>
    </location>
</feature>
<evidence type="ECO:0000256" key="3">
    <source>
        <dbReference type="ARBA" id="ARBA00022729"/>
    </source>
</evidence>
<reference evidence="10 11" key="1">
    <citation type="submission" date="2019-02" db="EMBL/GenBank/DDBJ databases">
        <title>Deep-cultivation of Planctomycetes and their phenomic and genomic characterization uncovers novel biology.</title>
        <authorList>
            <person name="Wiegand S."/>
            <person name="Jogler M."/>
            <person name="Boedeker C."/>
            <person name="Pinto D."/>
            <person name="Vollmers J."/>
            <person name="Rivas-Marin E."/>
            <person name="Kohn T."/>
            <person name="Peeters S.H."/>
            <person name="Heuer A."/>
            <person name="Rast P."/>
            <person name="Oberbeckmann S."/>
            <person name="Bunk B."/>
            <person name="Jeske O."/>
            <person name="Meyerdierks A."/>
            <person name="Storesund J.E."/>
            <person name="Kallscheuer N."/>
            <person name="Luecker S."/>
            <person name="Lage O.M."/>
            <person name="Pohl T."/>
            <person name="Merkel B.J."/>
            <person name="Hornburger P."/>
            <person name="Mueller R.-W."/>
            <person name="Bruemmer F."/>
            <person name="Labrenz M."/>
            <person name="Spormann A.M."/>
            <person name="Op den Camp H."/>
            <person name="Overmann J."/>
            <person name="Amann R."/>
            <person name="Jetten M.S.M."/>
            <person name="Mascher T."/>
            <person name="Medema M.H."/>
            <person name="Devos D.P."/>
            <person name="Kaster A.-K."/>
            <person name="Ovreas L."/>
            <person name="Rohde M."/>
            <person name="Galperin M.Y."/>
            <person name="Jogler C."/>
        </authorList>
    </citation>
    <scope>NUCLEOTIDE SEQUENCE [LARGE SCALE GENOMIC DNA]</scope>
    <source>
        <strain evidence="10 11">Pan265</strain>
    </source>
</reference>
<dbReference type="Gene3D" id="3.30.1370.130">
    <property type="match status" value="1"/>
</dbReference>
<dbReference type="InterPro" id="IPR050810">
    <property type="entry name" value="Bact_Secretion_Sys_Channel"/>
</dbReference>
<dbReference type="EMBL" id="CP036280">
    <property type="protein sequence ID" value="QDU70202.1"/>
    <property type="molecule type" value="Genomic_DNA"/>
</dbReference>
<evidence type="ECO:0000259" key="9">
    <source>
        <dbReference type="SMART" id="SM00965"/>
    </source>
</evidence>
<dbReference type="PANTHER" id="PTHR30332:SF24">
    <property type="entry name" value="SECRETIN GSPD-RELATED"/>
    <property type="match status" value="1"/>
</dbReference>
<feature type="chain" id="PRO_5021979572" evidence="8">
    <location>
        <begin position="31"/>
        <end position="670"/>
    </location>
</feature>
<gene>
    <name evidence="10" type="primary">pilQ</name>
    <name evidence="10" type="ORF">Pan265_00240</name>
</gene>
<dbReference type="RefSeq" id="WP_236254498.1">
    <property type="nucleotide sequence ID" value="NZ_CP036280.1"/>
</dbReference>
<feature type="domain" description="Secretin/TonB short N-terminal" evidence="9">
    <location>
        <begin position="86"/>
        <end position="134"/>
    </location>
</feature>